<sequence>MRVPDAFFMLHLLAAMVLLVDVLTALSNSTQTLQNKIRDAIDRRLWVQDSQVQTKVIGDEERVPSNSLLHVSLSSIPIERDAVLSRFPEICKTTTLVPPSQYSSIADYSNLLKQMEPELNMNQIQDLLKKFKDNTVSVVQRNQPNSPLPTNIDTSSPYVRSALYIAQKLTNFKKESVDFHLEGLIRYGFTRDEVEAILRTAGYGDLDVQLNTTRSCMK</sequence>
<dbReference type="GeneID" id="36405897"/>
<dbReference type="EMBL" id="CCYD01000523">
    <property type="protein sequence ID" value="CEG40656.1"/>
    <property type="molecule type" value="Genomic_DNA"/>
</dbReference>
<organism evidence="2 3">
    <name type="scientific">Plasmopara halstedii</name>
    <name type="common">Downy mildew of sunflower</name>
    <dbReference type="NCBI Taxonomy" id="4781"/>
    <lineage>
        <taxon>Eukaryota</taxon>
        <taxon>Sar</taxon>
        <taxon>Stramenopiles</taxon>
        <taxon>Oomycota</taxon>
        <taxon>Peronosporomycetes</taxon>
        <taxon>Peronosporales</taxon>
        <taxon>Peronosporaceae</taxon>
        <taxon>Plasmopara</taxon>
    </lineage>
</organism>
<proteinExistence type="predicted"/>
<keyword evidence="3" id="KW-1185">Reference proteome</keyword>
<dbReference type="AlphaFoldDB" id="A0A0P1AIL5"/>
<evidence type="ECO:0000313" key="3">
    <source>
        <dbReference type="Proteomes" id="UP000054928"/>
    </source>
</evidence>
<feature type="chain" id="PRO_5006058697" evidence="1">
    <location>
        <begin position="26"/>
        <end position="218"/>
    </location>
</feature>
<dbReference type="RefSeq" id="XP_024577025.1">
    <property type="nucleotide sequence ID" value="XM_024726338.1"/>
</dbReference>
<protein>
    <submittedName>
        <fullName evidence="2">RxLR-like protein</fullName>
    </submittedName>
</protein>
<name>A0A0P1AIL5_PLAHL</name>
<dbReference type="Proteomes" id="UP000054928">
    <property type="component" value="Unassembled WGS sequence"/>
</dbReference>
<evidence type="ECO:0000313" key="2">
    <source>
        <dbReference type="EMBL" id="CEG40656.1"/>
    </source>
</evidence>
<evidence type="ECO:0000256" key="1">
    <source>
        <dbReference type="SAM" id="SignalP"/>
    </source>
</evidence>
<reference evidence="3" key="1">
    <citation type="submission" date="2014-09" db="EMBL/GenBank/DDBJ databases">
        <authorList>
            <person name="Sharma Rahul"/>
            <person name="Thines Marco"/>
        </authorList>
    </citation>
    <scope>NUCLEOTIDE SEQUENCE [LARGE SCALE GENOMIC DNA]</scope>
</reference>
<accession>A0A0P1AIL5</accession>
<keyword evidence="1" id="KW-0732">Signal</keyword>
<feature type="signal peptide" evidence="1">
    <location>
        <begin position="1"/>
        <end position="25"/>
    </location>
</feature>